<dbReference type="OrthoDB" id="3543629at2759"/>
<dbReference type="EMBL" id="ML120507">
    <property type="protein sequence ID" value="RPA91003.1"/>
    <property type="molecule type" value="Genomic_DNA"/>
</dbReference>
<reference evidence="2 3" key="1">
    <citation type="journal article" date="2018" name="Nat. Ecol. Evol.">
        <title>Pezizomycetes genomes reveal the molecular basis of ectomycorrhizal truffle lifestyle.</title>
        <authorList>
            <person name="Murat C."/>
            <person name="Payen T."/>
            <person name="Noel B."/>
            <person name="Kuo A."/>
            <person name="Morin E."/>
            <person name="Chen J."/>
            <person name="Kohler A."/>
            <person name="Krizsan K."/>
            <person name="Balestrini R."/>
            <person name="Da Silva C."/>
            <person name="Montanini B."/>
            <person name="Hainaut M."/>
            <person name="Levati E."/>
            <person name="Barry K.W."/>
            <person name="Belfiori B."/>
            <person name="Cichocki N."/>
            <person name="Clum A."/>
            <person name="Dockter R.B."/>
            <person name="Fauchery L."/>
            <person name="Guy J."/>
            <person name="Iotti M."/>
            <person name="Le Tacon F."/>
            <person name="Lindquist E.A."/>
            <person name="Lipzen A."/>
            <person name="Malagnac F."/>
            <person name="Mello A."/>
            <person name="Molinier V."/>
            <person name="Miyauchi S."/>
            <person name="Poulain J."/>
            <person name="Riccioni C."/>
            <person name="Rubini A."/>
            <person name="Sitrit Y."/>
            <person name="Splivallo R."/>
            <person name="Traeger S."/>
            <person name="Wang M."/>
            <person name="Zifcakova L."/>
            <person name="Wipf D."/>
            <person name="Zambonelli A."/>
            <person name="Paolocci F."/>
            <person name="Nowrousian M."/>
            <person name="Ottonello S."/>
            <person name="Baldrian P."/>
            <person name="Spatafora J.W."/>
            <person name="Henrissat B."/>
            <person name="Nagy L.G."/>
            <person name="Aury J.M."/>
            <person name="Wincker P."/>
            <person name="Grigoriev I.V."/>
            <person name="Bonfante P."/>
            <person name="Martin F.M."/>
        </authorList>
    </citation>
    <scope>NUCLEOTIDE SEQUENCE [LARGE SCALE GENOMIC DNA]</scope>
    <source>
        <strain evidence="2 3">120613-1</strain>
    </source>
</reference>
<feature type="region of interest" description="Disordered" evidence="1">
    <location>
        <begin position="34"/>
        <end position="58"/>
    </location>
</feature>
<feature type="compositionally biased region" description="Polar residues" evidence="1">
    <location>
        <begin position="34"/>
        <end position="45"/>
    </location>
</feature>
<protein>
    <submittedName>
        <fullName evidence="2">Uncharacterized protein</fullName>
    </submittedName>
</protein>
<accession>A0A3N4IXV1</accession>
<sequence>MGWVILDIYIYIQLARDPLSIILHFPPHLTSLPTHPSTNMSTTSEQLDRMSISPPESRPYDDAMSISSGGWLSPLDGDQVQLALSRELTLRDLERMFLNFQSTWRHRSQGQREFEAGVRQELITVDLRHCECKAEMRRELASMRLVQHKFEAEVRSELAVVRGEFAGLRDEFAEVRGEFKDVRGELAGVRRELVGLSGQLSRVLDHLQSMNPLMKEIPQPLLCQEQASLSGLMRTLIPSHLTLHLQARPSTN</sequence>
<dbReference type="AlphaFoldDB" id="A0A3N4IXV1"/>
<name>A0A3N4IXV1_9PEZI</name>
<evidence type="ECO:0000313" key="3">
    <source>
        <dbReference type="Proteomes" id="UP000276215"/>
    </source>
</evidence>
<dbReference type="Proteomes" id="UP000276215">
    <property type="component" value="Unassembled WGS sequence"/>
</dbReference>
<keyword evidence="3" id="KW-1185">Reference proteome</keyword>
<dbReference type="Gene3D" id="1.20.58.130">
    <property type="match status" value="1"/>
</dbReference>
<evidence type="ECO:0000313" key="2">
    <source>
        <dbReference type="EMBL" id="RPA91003.1"/>
    </source>
</evidence>
<evidence type="ECO:0000256" key="1">
    <source>
        <dbReference type="SAM" id="MobiDB-lite"/>
    </source>
</evidence>
<proteinExistence type="predicted"/>
<gene>
    <name evidence="2" type="ORF">L873DRAFT_353629</name>
</gene>
<organism evidence="2 3">
    <name type="scientific">Choiromyces venosus 120613-1</name>
    <dbReference type="NCBI Taxonomy" id="1336337"/>
    <lineage>
        <taxon>Eukaryota</taxon>
        <taxon>Fungi</taxon>
        <taxon>Dikarya</taxon>
        <taxon>Ascomycota</taxon>
        <taxon>Pezizomycotina</taxon>
        <taxon>Pezizomycetes</taxon>
        <taxon>Pezizales</taxon>
        <taxon>Tuberaceae</taxon>
        <taxon>Choiromyces</taxon>
    </lineage>
</organism>